<protein>
    <submittedName>
        <fullName evidence="2">Uncharacterized protein</fullName>
    </submittedName>
</protein>
<reference evidence="2 3" key="1">
    <citation type="submission" date="2011-12" db="EMBL/GenBank/DDBJ databases">
        <title>Whole genome shotgun sequence of Arthrobacter globiformis NBRC 12137.</title>
        <authorList>
            <person name="Miyazawa S."/>
            <person name="Hosoyama A."/>
            <person name="Tsuchikane K."/>
            <person name="Katsumata H."/>
            <person name="Yamazaki S."/>
            <person name="Fujita N."/>
        </authorList>
    </citation>
    <scope>NUCLEOTIDE SEQUENCE [LARGE SCALE GENOMIC DNA]</scope>
    <source>
        <strain evidence="2 3">NBRC 12137</strain>
    </source>
</reference>
<evidence type="ECO:0000256" key="1">
    <source>
        <dbReference type="SAM" id="MobiDB-lite"/>
    </source>
</evidence>
<keyword evidence="3" id="KW-1185">Reference proteome</keyword>
<dbReference type="AlphaFoldDB" id="H0QM89"/>
<comment type="caution">
    <text evidence="2">The sequence shown here is derived from an EMBL/GenBank/DDBJ whole genome shotgun (WGS) entry which is preliminary data.</text>
</comment>
<evidence type="ECO:0000313" key="3">
    <source>
        <dbReference type="Proteomes" id="UP000003828"/>
    </source>
</evidence>
<name>H0QM89_ARTG1</name>
<feature type="region of interest" description="Disordered" evidence="1">
    <location>
        <begin position="104"/>
        <end position="126"/>
    </location>
</feature>
<feature type="compositionally biased region" description="Basic and acidic residues" evidence="1">
    <location>
        <begin position="176"/>
        <end position="199"/>
    </location>
</feature>
<dbReference type="Proteomes" id="UP000003828">
    <property type="component" value="Unassembled WGS sequence"/>
</dbReference>
<evidence type="ECO:0000313" key="2">
    <source>
        <dbReference type="EMBL" id="GAB13940.1"/>
    </source>
</evidence>
<dbReference type="EMBL" id="BAEG01000051">
    <property type="protein sequence ID" value="GAB13940.1"/>
    <property type="molecule type" value="Genomic_DNA"/>
</dbReference>
<proteinExistence type="predicted"/>
<accession>H0QM89</accession>
<gene>
    <name evidence="2" type="ORF">ARGLB_051_01210</name>
</gene>
<organism evidence="2 3">
    <name type="scientific">Arthrobacter globiformis (strain ATCC 8010 / DSM 20124 / JCM 1332 / NBRC 12137 / NCIMB 8907 / NRRL B-2979 / 168)</name>
    <dbReference type="NCBI Taxonomy" id="1077972"/>
    <lineage>
        <taxon>Bacteria</taxon>
        <taxon>Bacillati</taxon>
        <taxon>Actinomycetota</taxon>
        <taxon>Actinomycetes</taxon>
        <taxon>Micrococcales</taxon>
        <taxon>Micrococcaceae</taxon>
        <taxon>Arthrobacter</taxon>
    </lineage>
</organism>
<sequence>MPVHVVFSDVEADAGDCRDRLRPVQLEAGEFHREDVILHRVTQGVEDRRADVAHGDRLQACGPQHGLGQADRRRFAVGAGDGEPVSCLPAFADAQSPGEFDVAPDRDVGAGGGREQSLVRAPARRSDHEVRLQAVDLWQRADGILTQENVGRAHDPQRVRLGLGCFRGGAVDHHHAGTEFDQRVRSGEARDADPGDHDAQPGPVGVPANQAAEPRRTGYRRTRRHVVGFGAVHSRTTHSA</sequence>
<feature type="region of interest" description="Disordered" evidence="1">
    <location>
        <begin position="176"/>
        <end position="221"/>
    </location>
</feature>
<dbReference type="STRING" id="1077972.ARGLB_051_01210"/>